<dbReference type="Pfam" id="PF02922">
    <property type="entry name" value="CBM_48"/>
    <property type="match status" value="1"/>
</dbReference>
<dbReference type="CDD" id="cd11321">
    <property type="entry name" value="AmyAc_bac_euk_BE"/>
    <property type="match status" value="1"/>
</dbReference>
<proteinExistence type="inferred from homology"/>
<keyword evidence="5" id="KW-0808">Transferase</keyword>
<dbReference type="CDD" id="cd02854">
    <property type="entry name" value="E_set_GBE_euk_N"/>
    <property type="match status" value="1"/>
</dbReference>
<dbReference type="InterPro" id="IPR013780">
    <property type="entry name" value="Glyco_hydro_b"/>
</dbReference>
<feature type="non-terminal residue" evidence="9">
    <location>
        <position position="1"/>
    </location>
</feature>
<dbReference type="SUPFAM" id="SSF81296">
    <property type="entry name" value="E set domains"/>
    <property type="match status" value="1"/>
</dbReference>
<dbReference type="InterPro" id="IPR006048">
    <property type="entry name" value="A-amylase/branching_C"/>
</dbReference>
<protein>
    <recommendedName>
        <fullName evidence="3">1,4-alpha-glucan branching enzyme</fullName>
        <ecNumber evidence="3">2.4.1.18</ecNumber>
    </recommendedName>
</protein>
<dbReference type="GO" id="GO:0043169">
    <property type="term" value="F:cation binding"/>
    <property type="evidence" value="ECO:0007669"/>
    <property type="project" value="InterPro"/>
</dbReference>
<dbReference type="Gene3D" id="2.60.40.1180">
    <property type="entry name" value="Golgi alpha-mannosidase II"/>
    <property type="match status" value="1"/>
</dbReference>
<dbReference type="Pfam" id="PF00128">
    <property type="entry name" value="Alpha-amylase"/>
    <property type="match status" value="1"/>
</dbReference>
<dbReference type="SUPFAM" id="SSF51445">
    <property type="entry name" value="(Trans)glycosidases"/>
    <property type="match status" value="1"/>
</dbReference>
<evidence type="ECO:0000256" key="3">
    <source>
        <dbReference type="ARBA" id="ARBA00012541"/>
    </source>
</evidence>
<dbReference type="PANTHER" id="PTHR43651">
    <property type="entry name" value="1,4-ALPHA-GLUCAN-BRANCHING ENZYME"/>
    <property type="match status" value="1"/>
</dbReference>
<dbReference type="FunFam" id="3.20.20.80:FF:000001">
    <property type="entry name" value="1,4-alpha-glucan branching enzyme"/>
    <property type="match status" value="1"/>
</dbReference>
<dbReference type="PANTHER" id="PTHR43651:SF3">
    <property type="entry name" value="1,4-ALPHA-GLUCAN-BRANCHING ENZYME"/>
    <property type="match status" value="1"/>
</dbReference>
<dbReference type="GO" id="GO:0005737">
    <property type="term" value="C:cytoplasm"/>
    <property type="evidence" value="ECO:0007669"/>
    <property type="project" value="TreeGrafter"/>
</dbReference>
<comment type="pathway">
    <text evidence="6">Glycan biosynthesis.</text>
</comment>
<comment type="similarity">
    <text evidence="2">Belongs to the glycosyl hydrolase 13 family. GlgB subfamily.</text>
</comment>
<evidence type="ECO:0000256" key="1">
    <source>
        <dbReference type="ARBA" id="ARBA00000826"/>
    </source>
</evidence>
<organism evidence="9 10">
    <name type="scientific">Aphis craccivora</name>
    <name type="common">Cowpea aphid</name>
    <dbReference type="NCBI Taxonomy" id="307492"/>
    <lineage>
        <taxon>Eukaryota</taxon>
        <taxon>Metazoa</taxon>
        <taxon>Ecdysozoa</taxon>
        <taxon>Arthropoda</taxon>
        <taxon>Hexapoda</taxon>
        <taxon>Insecta</taxon>
        <taxon>Pterygota</taxon>
        <taxon>Neoptera</taxon>
        <taxon>Paraneoptera</taxon>
        <taxon>Hemiptera</taxon>
        <taxon>Sternorrhyncha</taxon>
        <taxon>Aphidomorpha</taxon>
        <taxon>Aphidoidea</taxon>
        <taxon>Aphididae</taxon>
        <taxon>Aphidini</taxon>
        <taxon>Aphis</taxon>
        <taxon>Aphis</taxon>
    </lineage>
</organism>
<dbReference type="EMBL" id="VUJU01000688">
    <property type="protein sequence ID" value="KAF0768853.1"/>
    <property type="molecule type" value="Genomic_DNA"/>
</dbReference>
<dbReference type="GO" id="GO:0004553">
    <property type="term" value="F:hydrolase activity, hydrolyzing O-glycosyl compounds"/>
    <property type="evidence" value="ECO:0007669"/>
    <property type="project" value="InterPro"/>
</dbReference>
<accession>A0A6G0ZDM0</accession>
<keyword evidence="4" id="KW-0328">Glycosyltransferase</keyword>
<dbReference type="Pfam" id="PF02806">
    <property type="entry name" value="Alpha-amylase_C"/>
    <property type="match status" value="1"/>
</dbReference>
<evidence type="ECO:0000259" key="8">
    <source>
        <dbReference type="SMART" id="SM00642"/>
    </source>
</evidence>
<dbReference type="InterPro" id="IPR014756">
    <property type="entry name" value="Ig_E-set"/>
</dbReference>
<evidence type="ECO:0000313" key="10">
    <source>
        <dbReference type="Proteomes" id="UP000478052"/>
    </source>
</evidence>
<dbReference type="Gene3D" id="3.20.20.80">
    <property type="entry name" value="Glycosidases"/>
    <property type="match status" value="1"/>
</dbReference>
<feature type="active site" description="Proton donor" evidence="7">
    <location>
        <position position="408"/>
    </location>
</feature>
<evidence type="ECO:0000256" key="6">
    <source>
        <dbReference type="ARBA" id="ARBA00060592"/>
    </source>
</evidence>
<dbReference type="InterPro" id="IPR037439">
    <property type="entry name" value="Branching_enzy"/>
</dbReference>
<evidence type="ECO:0000256" key="4">
    <source>
        <dbReference type="ARBA" id="ARBA00022676"/>
    </source>
</evidence>
<dbReference type="OrthoDB" id="196493at2759"/>
<evidence type="ECO:0000256" key="7">
    <source>
        <dbReference type="PIRSR" id="PIRSR000463-1"/>
    </source>
</evidence>
<dbReference type="PIRSF" id="PIRSF000463">
    <property type="entry name" value="GlgB"/>
    <property type="match status" value="1"/>
</dbReference>
<dbReference type="GO" id="GO:0003844">
    <property type="term" value="F:1,4-alpha-glucan branching enzyme activity"/>
    <property type="evidence" value="ECO:0007669"/>
    <property type="project" value="UniProtKB-EC"/>
</dbReference>
<dbReference type="FunFam" id="2.60.40.1180:FF:000003">
    <property type="entry name" value="1,4-alpha-glucan-branching enzyme, chloroplastic/amyloplastic"/>
    <property type="match status" value="1"/>
</dbReference>
<comment type="catalytic activity">
    <reaction evidence="1">
        <text>Transfers a segment of a (1-&gt;4)-alpha-D-glucan chain to a primary hydroxy group in a similar glucan chain.</text>
        <dbReference type="EC" id="2.4.1.18"/>
    </reaction>
</comment>
<dbReference type="GO" id="GO:0005978">
    <property type="term" value="P:glycogen biosynthetic process"/>
    <property type="evidence" value="ECO:0007669"/>
    <property type="project" value="InterPro"/>
</dbReference>
<dbReference type="InterPro" id="IPR004193">
    <property type="entry name" value="Glyco_hydro_13_N"/>
</dbReference>
<feature type="active site" description="Nucleophile" evidence="7">
    <location>
        <position position="353"/>
    </location>
</feature>
<comment type="caution">
    <text evidence="9">The sequence shown here is derived from an EMBL/GenBank/DDBJ whole genome shotgun (WGS) entry which is preliminary data.</text>
</comment>
<gene>
    <name evidence="9" type="ORF">FWK35_00008774</name>
</gene>
<name>A0A6G0ZDM0_APHCR</name>
<sequence length="709" mass="81831">SATISVICDSVPTSDDDDDDVKQQVVHGQQQVVATKEKEIPKYACFLDYLERVKEESNLETFTTGYKTFGIHFNNDGSVYCLEWAPGAKQLYLTGDFNNWNRESYPYKKLEYGKWELTIPPNNDGTPVIKHLSEIKIVVESHHGEKMDRISPWATYVVQPPREEGVTFKHKVWNPSDHVYQFKYPKVPKPTSLRIYECHVGIATSEYKVGTYQEFKDNMLDRILDLGYNAIQIMAIMEHAYYASFGYQVTSFYAASSRFGTPEDLKELVDVAHSKGLYVMLDVVHSHASKNVLDGLNQFDSTDAGYFHSGPNGSHPLWDSRLFNYSEYEVLRFLLSNLRWYIEEYNFDGFRFDGVTSMLYHSRGAGQGFSGHYDEYFGLNVDTDALIYLMLANYMLHTFYPNCITIAEDVSGMPSSCRPVSEGGLGFDYRLGMAIPDMWIKLLKEFKDDDWNMGNIVHTLTNRRWMEKTVAYAESHDQALVGDKTVAFWLMDKEMYTHMAVTSDPSLIIDRGIALHKMIRLITNGLGGEAYLNFIGNEFGHPEWLDFPRDGNQSSYHYARRQWNLVDDELLKYKFLNNFDKSMNRLESKFGWLNENPGYVSLKHEDDKIIAFERAGLLFVFNFHPTKSFTDYKIGLNLSGSLKIVLNSDNEEYGGHSRIDNNITYPTINGDWNGRQNHIFVSKKYFKSYTCHQELHSFFLCQTESLKLF</sequence>
<evidence type="ECO:0000313" key="9">
    <source>
        <dbReference type="EMBL" id="KAF0768853.1"/>
    </source>
</evidence>
<dbReference type="EC" id="2.4.1.18" evidence="3"/>
<dbReference type="Gene3D" id="2.60.40.10">
    <property type="entry name" value="Immunoglobulins"/>
    <property type="match status" value="1"/>
</dbReference>
<dbReference type="Proteomes" id="UP000478052">
    <property type="component" value="Unassembled WGS sequence"/>
</dbReference>
<dbReference type="AlphaFoldDB" id="A0A6G0ZDM0"/>
<dbReference type="InterPro" id="IPR013783">
    <property type="entry name" value="Ig-like_fold"/>
</dbReference>
<evidence type="ECO:0000256" key="5">
    <source>
        <dbReference type="ARBA" id="ARBA00022679"/>
    </source>
</evidence>
<keyword evidence="10" id="KW-1185">Reference proteome</keyword>
<dbReference type="InterPro" id="IPR006047">
    <property type="entry name" value="GH13_cat_dom"/>
</dbReference>
<dbReference type="InterPro" id="IPR017853">
    <property type="entry name" value="GH"/>
</dbReference>
<dbReference type="SMART" id="SM00642">
    <property type="entry name" value="Aamy"/>
    <property type="match status" value="1"/>
</dbReference>
<reference evidence="9 10" key="1">
    <citation type="submission" date="2019-08" db="EMBL/GenBank/DDBJ databases">
        <title>Whole genome of Aphis craccivora.</title>
        <authorList>
            <person name="Voronova N.V."/>
            <person name="Shulinski R.S."/>
            <person name="Bandarenka Y.V."/>
            <person name="Zhorov D.G."/>
            <person name="Warner D."/>
        </authorList>
    </citation>
    <scope>NUCLEOTIDE SEQUENCE [LARGE SCALE GENOMIC DNA]</scope>
    <source>
        <strain evidence="9">180601</strain>
        <tissue evidence="9">Whole Body</tissue>
    </source>
</reference>
<dbReference type="SUPFAM" id="SSF51011">
    <property type="entry name" value="Glycosyl hydrolase domain"/>
    <property type="match status" value="1"/>
</dbReference>
<evidence type="ECO:0000256" key="2">
    <source>
        <dbReference type="ARBA" id="ARBA00009000"/>
    </source>
</evidence>
<feature type="domain" description="Glycosyl hydrolase family 13 catalytic" evidence="8">
    <location>
        <begin position="215"/>
        <end position="564"/>
    </location>
</feature>